<feature type="region of interest" description="Disordered" evidence="1">
    <location>
        <begin position="85"/>
        <end position="138"/>
    </location>
</feature>
<dbReference type="Proteomes" id="UP000594364">
    <property type="component" value="Chromosome 3"/>
</dbReference>
<feature type="compositionally biased region" description="Gly residues" evidence="1">
    <location>
        <begin position="117"/>
        <end position="129"/>
    </location>
</feature>
<name>A0A7S9KRQ3_EPIFF</name>
<reference evidence="3 4" key="1">
    <citation type="journal article" date="2018" name="PLoS Genet.">
        <title>Repeat elements organise 3D genome structure and mediate transcription in the filamentous fungus Epichloe festucae.</title>
        <authorList>
            <person name="Winter D.J."/>
            <person name="Ganley A.R.D."/>
            <person name="Young C.A."/>
            <person name="Liachko I."/>
            <person name="Schardl C.L."/>
            <person name="Dupont P.Y."/>
            <person name="Berry D."/>
            <person name="Ram A."/>
            <person name="Scott B."/>
            <person name="Cox M.P."/>
        </authorList>
    </citation>
    <scope>NUCLEOTIDE SEQUENCE [LARGE SCALE GENOMIC DNA]</scope>
    <source>
        <strain evidence="3 4">Fl1</strain>
    </source>
</reference>
<keyword evidence="4" id="KW-1185">Reference proteome</keyword>
<proteinExistence type="predicted"/>
<sequence>MKLGHIRSRIPPLLICIFALDITPYILPKSLTRSLPPYSSAFPINILVDGHSAIDREPIFSAMRGPVYIIAVLTTLITAGAALPQPEGLPRAADTTSKPKYSVVPLEPGDDDPSQRGGNGGNGGKGSNSGKGDHASSAHTVVKTVLKTEQPITQTVIRTEAPVIVTKPVPTTVFIIPIEGNNNATMTVTAQVTSTAVSKPCSVSVETSSKASGSTTSTLTTSIAPTSMQVISSATTSSAASTAFTHVSSLETTQSTPSAKLRPPFSSKIWSIPTFNSIIRPSTNCTRPTSTISHTTTASGASQASSTVTLNTTTALTVVPTTFSTIFSPPASSTSTKTYDDGHQNPPATSSSNHKYQKPTLITVIHGESITIVSPLKKRKKRKSAMLIPTDLQATASGAVITIQASPSAEKQAIVVATLLLSCAVLLVLVGVVVFLVTRRKRGGTAGGKVESG</sequence>
<feature type="transmembrane region" description="Helical" evidence="2">
    <location>
        <begin position="413"/>
        <end position="437"/>
    </location>
</feature>
<keyword evidence="2" id="KW-1133">Transmembrane helix</keyword>
<evidence type="ECO:0000256" key="2">
    <source>
        <dbReference type="SAM" id="Phobius"/>
    </source>
</evidence>
<protein>
    <submittedName>
        <fullName evidence="3">Uncharacterized protein</fullName>
    </submittedName>
</protein>
<accession>A0A7S9KRQ3</accession>
<feature type="region of interest" description="Disordered" evidence="1">
    <location>
        <begin position="283"/>
        <end position="306"/>
    </location>
</feature>
<evidence type="ECO:0000313" key="4">
    <source>
        <dbReference type="Proteomes" id="UP000594364"/>
    </source>
</evidence>
<keyword evidence="2" id="KW-0472">Membrane</keyword>
<keyword evidence="2" id="KW-0812">Transmembrane</keyword>
<evidence type="ECO:0000256" key="1">
    <source>
        <dbReference type="SAM" id="MobiDB-lite"/>
    </source>
</evidence>
<dbReference type="EMBL" id="CP031387">
    <property type="protein sequence ID" value="QPG99624.1"/>
    <property type="molecule type" value="Genomic_DNA"/>
</dbReference>
<dbReference type="OrthoDB" id="4927973at2759"/>
<evidence type="ECO:0000313" key="3">
    <source>
        <dbReference type="EMBL" id="QPG99624.1"/>
    </source>
</evidence>
<feature type="compositionally biased region" description="Low complexity" evidence="1">
    <location>
        <begin position="286"/>
        <end position="306"/>
    </location>
</feature>
<feature type="region of interest" description="Disordered" evidence="1">
    <location>
        <begin position="330"/>
        <end position="354"/>
    </location>
</feature>
<organism evidence="3 4">
    <name type="scientific">Epichloe festucae (strain Fl1)</name>
    <dbReference type="NCBI Taxonomy" id="877507"/>
    <lineage>
        <taxon>Eukaryota</taxon>
        <taxon>Fungi</taxon>
        <taxon>Dikarya</taxon>
        <taxon>Ascomycota</taxon>
        <taxon>Pezizomycotina</taxon>
        <taxon>Sordariomycetes</taxon>
        <taxon>Hypocreomycetidae</taxon>
        <taxon>Hypocreales</taxon>
        <taxon>Clavicipitaceae</taxon>
        <taxon>Epichloe</taxon>
    </lineage>
</organism>
<gene>
    <name evidence="3" type="ORF">C2857_002210</name>
</gene>
<dbReference type="AlphaFoldDB" id="A0A7S9KRQ3"/>